<keyword evidence="1" id="KW-0175">Coiled coil</keyword>
<protein>
    <submittedName>
        <fullName evidence="2">Uncharacterized protein</fullName>
    </submittedName>
</protein>
<proteinExistence type="predicted"/>
<comment type="caution">
    <text evidence="2">The sequence shown here is derived from an EMBL/GenBank/DDBJ whole genome shotgun (WGS) entry which is preliminary data.</text>
</comment>
<reference evidence="2 3" key="1">
    <citation type="submission" date="2019-03" db="EMBL/GenBank/DDBJ databases">
        <title>Genomic Encyclopedia of Type Strains, Phase IV (KMG-IV): sequencing the most valuable type-strain genomes for metagenomic binning, comparative biology and taxonomic classification.</title>
        <authorList>
            <person name="Goeker M."/>
        </authorList>
    </citation>
    <scope>NUCLEOTIDE SEQUENCE [LARGE SCALE GENOMIC DNA]</scope>
    <source>
        <strain evidence="2 3">DSM 29489</strain>
    </source>
</reference>
<feature type="coiled-coil region" evidence="1">
    <location>
        <begin position="37"/>
        <end position="64"/>
    </location>
</feature>
<evidence type="ECO:0000256" key="1">
    <source>
        <dbReference type="SAM" id="Coils"/>
    </source>
</evidence>
<evidence type="ECO:0000313" key="3">
    <source>
        <dbReference type="Proteomes" id="UP000295726"/>
    </source>
</evidence>
<name>A0A4R3JX33_9FIRM</name>
<organism evidence="2 3">
    <name type="scientific">Muricomes intestini</name>
    <dbReference type="NCBI Taxonomy" id="1796634"/>
    <lineage>
        <taxon>Bacteria</taxon>
        <taxon>Bacillati</taxon>
        <taxon>Bacillota</taxon>
        <taxon>Clostridia</taxon>
        <taxon>Lachnospirales</taxon>
        <taxon>Lachnospiraceae</taxon>
        <taxon>Muricomes</taxon>
    </lineage>
</organism>
<dbReference type="Proteomes" id="UP000295726">
    <property type="component" value="Unassembled WGS sequence"/>
</dbReference>
<sequence length="116" mass="13311">MMKHTNEVFEFGPAFSKYYHLHYVVLEQLQQNIDAVLSEAEQPADDVDGRLEELQKELLKLLSRSIMWRTATRPSFPVTFICRCRKSWSDEPISTAEPIGRSVCTAVNTHFPVLGI</sequence>
<dbReference type="AlphaFoldDB" id="A0A4R3JX33"/>
<accession>A0A4R3JX33</accession>
<dbReference type="EMBL" id="SLZZ01000050">
    <property type="protein sequence ID" value="TCS72780.1"/>
    <property type="molecule type" value="Genomic_DNA"/>
</dbReference>
<evidence type="ECO:0000313" key="2">
    <source>
        <dbReference type="EMBL" id="TCS72780.1"/>
    </source>
</evidence>
<gene>
    <name evidence="2" type="ORF">EDD59_15010</name>
</gene>
<keyword evidence="3" id="KW-1185">Reference proteome</keyword>